<evidence type="ECO:0000256" key="6">
    <source>
        <dbReference type="ARBA" id="ARBA00023242"/>
    </source>
</evidence>
<dbReference type="Proteomes" id="UP001488838">
    <property type="component" value="Unassembled WGS sequence"/>
</dbReference>
<proteinExistence type="predicted"/>
<keyword evidence="10" id="KW-1185">Reference proteome</keyword>
<dbReference type="InterPro" id="IPR036236">
    <property type="entry name" value="Znf_C2H2_sf"/>
</dbReference>
<dbReference type="FunFam" id="3.30.160.60:FF:001498">
    <property type="entry name" value="Zinc finger protein 404"/>
    <property type="match status" value="1"/>
</dbReference>
<dbReference type="Gene3D" id="3.30.160.60">
    <property type="entry name" value="Classic Zinc Finger"/>
    <property type="match status" value="3"/>
</dbReference>
<dbReference type="InterPro" id="IPR050758">
    <property type="entry name" value="Znf_C2H2-type"/>
</dbReference>
<dbReference type="GO" id="GO:0008270">
    <property type="term" value="F:zinc ion binding"/>
    <property type="evidence" value="ECO:0007669"/>
    <property type="project" value="UniProtKB-KW"/>
</dbReference>
<evidence type="ECO:0000256" key="2">
    <source>
        <dbReference type="ARBA" id="ARBA00022723"/>
    </source>
</evidence>
<evidence type="ECO:0000256" key="7">
    <source>
        <dbReference type="PROSITE-ProRule" id="PRU00042"/>
    </source>
</evidence>
<dbReference type="AlphaFoldDB" id="A0AAW0H1U1"/>
<keyword evidence="2" id="KW-0479">Metal-binding</keyword>
<dbReference type="SUPFAM" id="SSF57667">
    <property type="entry name" value="beta-beta-alpha zinc fingers"/>
    <property type="match status" value="2"/>
</dbReference>
<keyword evidence="5" id="KW-0862">Zinc</keyword>
<keyword evidence="4 7" id="KW-0863">Zinc-finger</keyword>
<feature type="non-terminal residue" evidence="9">
    <location>
        <position position="304"/>
    </location>
</feature>
<dbReference type="GO" id="GO:0005634">
    <property type="term" value="C:nucleus"/>
    <property type="evidence" value="ECO:0007669"/>
    <property type="project" value="UniProtKB-SubCell"/>
</dbReference>
<gene>
    <name evidence="9" type="ORF">U0070_017463</name>
</gene>
<evidence type="ECO:0000259" key="8">
    <source>
        <dbReference type="PROSITE" id="PS50157"/>
    </source>
</evidence>
<evidence type="ECO:0000256" key="5">
    <source>
        <dbReference type="ARBA" id="ARBA00022833"/>
    </source>
</evidence>
<protein>
    <recommendedName>
        <fullName evidence="8">C2H2-type domain-containing protein</fullName>
    </recommendedName>
</protein>
<comment type="caution">
    <text evidence="9">The sequence shown here is derived from an EMBL/GenBank/DDBJ whole genome shotgun (WGS) entry which is preliminary data.</text>
</comment>
<evidence type="ECO:0000256" key="1">
    <source>
        <dbReference type="ARBA" id="ARBA00004123"/>
    </source>
</evidence>
<name>A0AAW0H1U1_MYOGA</name>
<dbReference type="PROSITE" id="PS50157">
    <property type="entry name" value="ZINC_FINGER_C2H2_2"/>
    <property type="match status" value="1"/>
</dbReference>
<sequence length="304" mass="36101">MLETYRNLISIGYIGEDHNTEGHWQYSKRHARIERNQNGEKKLSVYTHCVEALSYDTHLLRNEKTHTGEKWCKSKQRGKPFAYHNSVQVLKRKHTGKKRYKCNQDDKDLILYETHKNRKRTHTGEKPYECNHCEHILERNPMNVISVVRPLDISVILKCIKEYILKKNPMNVISAVRPLFDTLLFKYIKEQLLERRKPYECYRCCNAFACHSNLQLHRRTHIGEKHYECNQCHQVTASLSLLQLHKKHSVERNAMIVIILVRPLQNTVIFKYTKDHSRKNPYEYTQCGYAFGDHCTPQGNKRTH</sequence>
<dbReference type="PANTHER" id="PTHR23234">
    <property type="entry name" value="ZNF44 PROTEIN"/>
    <property type="match status" value="1"/>
</dbReference>
<organism evidence="9 10">
    <name type="scientific">Myodes glareolus</name>
    <name type="common">Bank vole</name>
    <name type="synonym">Clethrionomys glareolus</name>
    <dbReference type="NCBI Taxonomy" id="447135"/>
    <lineage>
        <taxon>Eukaryota</taxon>
        <taxon>Metazoa</taxon>
        <taxon>Chordata</taxon>
        <taxon>Craniata</taxon>
        <taxon>Vertebrata</taxon>
        <taxon>Euteleostomi</taxon>
        <taxon>Mammalia</taxon>
        <taxon>Eutheria</taxon>
        <taxon>Euarchontoglires</taxon>
        <taxon>Glires</taxon>
        <taxon>Rodentia</taxon>
        <taxon>Myomorpha</taxon>
        <taxon>Muroidea</taxon>
        <taxon>Cricetidae</taxon>
        <taxon>Arvicolinae</taxon>
        <taxon>Myodes</taxon>
    </lineage>
</organism>
<evidence type="ECO:0000313" key="9">
    <source>
        <dbReference type="EMBL" id="KAK7795351.1"/>
    </source>
</evidence>
<dbReference type="PANTHER" id="PTHR23234:SF10">
    <property type="entry name" value="RIKEN CDNA 6720489N17 GENE-RELATED"/>
    <property type="match status" value="1"/>
</dbReference>
<accession>A0AAW0H1U1</accession>
<keyword evidence="6" id="KW-0539">Nucleus</keyword>
<dbReference type="InterPro" id="IPR013087">
    <property type="entry name" value="Znf_C2H2_type"/>
</dbReference>
<reference evidence="9 10" key="1">
    <citation type="journal article" date="2023" name="bioRxiv">
        <title>Conserved and derived expression patterns and positive selection on dental genes reveal complex evolutionary context of ever-growing rodent molars.</title>
        <authorList>
            <person name="Calamari Z.T."/>
            <person name="Song A."/>
            <person name="Cohen E."/>
            <person name="Akter M."/>
            <person name="Roy R.D."/>
            <person name="Hallikas O."/>
            <person name="Christensen M.M."/>
            <person name="Li P."/>
            <person name="Marangoni P."/>
            <person name="Jernvall J."/>
            <person name="Klein O.D."/>
        </authorList>
    </citation>
    <scope>NUCLEOTIDE SEQUENCE [LARGE SCALE GENOMIC DNA]</scope>
    <source>
        <strain evidence="9">V071</strain>
    </source>
</reference>
<evidence type="ECO:0000256" key="3">
    <source>
        <dbReference type="ARBA" id="ARBA00022737"/>
    </source>
</evidence>
<evidence type="ECO:0000313" key="10">
    <source>
        <dbReference type="Proteomes" id="UP001488838"/>
    </source>
</evidence>
<evidence type="ECO:0000256" key="4">
    <source>
        <dbReference type="ARBA" id="ARBA00022771"/>
    </source>
</evidence>
<feature type="domain" description="C2H2-type" evidence="8">
    <location>
        <begin position="199"/>
        <end position="226"/>
    </location>
</feature>
<dbReference type="PROSITE" id="PS00028">
    <property type="entry name" value="ZINC_FINGER_C2H2_1"/>
    <property type="match status" value="1"/>
</dbReference>
<dbReference type="EMBL" id="JBBHLL010002592">
    <property type="protein sequence ID" value="KAK7795351.1"/>
    <property type="molecule type" value="Genomic_DNA"/>
</dbReference>
<comment type="subcellular location">
    <subcellularLocation>
        <location evidence="1">Nucleus</location>
    </subcellularLocation>
</comment>
<keyword evidence="3" id="KW-0677">Repeat</keyword>